<gene>
    <name evidence="2" type="ORF">SAMN06296010_2153</name>
</gene>
<dbReference type="AlphaFoldDB" id="A0A1X7K7Z0"/>
<dbReference type="RefSeq" id="WP_085485796.1">
    <property type="nucleotide sequence ID" value="NZ_FXAY01000003.1"/>
</dbReference>
<proteinExistence type="inferred from homology"/>
<organism evidence="2 3">
    <name type="scientific">Agreia pratensis</name>
    <dbReference type="NCBI Taxonomy" id="150121"/>
    <lineage>
        <taxon>Bacteria</taxon>
        <taxon>Bacillati</taxon>
        <taxon>Actinomycetota</taxon>
        <taxon>Actinomycetes</taxon>
        <taxon>Micrococcales</taxon>
        <taxon>Microbacteriaceae</taxon>
        <taxon>Agreia</taxon>
    </lineage>
</organism>
<dbReference type="Pfam" id="PF00480">
    <property type="entry name" value="ROK"/>
    <property type="match status" value="1"/>
</dbReference>
<protein>
    <submittedName>
        <fullName evidence="2">Glucokinase</fullName>
    </submittedName>
</protein>
<dbReference type="EMBL" id="FXAY01000003">
    <property type="protein sequence ID" value="SMG36454.1"/>
    <property type="molecule type" value="Genomic_DNA"/>
</dbReference>
<sequence>MPTESPKPTISTLHSASIVLAVDFGGTKVESALVRDDGTLVEGSRFRRATGRDRSSSELADAVVAVVESSLQRVPEGTPLRGIGIGAAGPIDRERGRVSPVNLPVWRDFPLRETVATAALDAGYDAPSVLRLDGLCITLAENWVGAGRGIDNMMGMIVSTGVGGGVISGGSVVAGFSGNAGHIGQLEVPGFTEMDAPCTLEEIAAGPHTVAWARARGFEGETGEDLAKAYAEKDRIAVAAVTRSATAIGRAIASVSTLLDLEVVVIGGGFSQVTPDLFDIIRTAIDRYSRFEYARRVEVLPTGLDADGPLIGAAALIYRSI</sequence>
<accession>A0A1X7K7Z0</accession>
<name>A0A1X7K7Z0_9MICO</name>
<reference evidence="3" key="1">
    <citation type="submission" date="2017-04" db="EMBL/GenBank/DDBJ databases">
        <authorList>
            <person name="Varghese N."/>
            <person name="Submissions S."/>
        </authorList>
    </citation>
    <scope>NUCLEOTIDE SEQUENCE [LARGE SCALE GENOMIC DNA]</scope>
    <source>
        <strain evidence="3">VKM Ac-2510</strain>
    </source>
</reference>
<dbReference type="InterPro" id="IPR043129">
    <property type="entry name" value="ATPase_NBD"/>
</dbReference>
<evidence type="ECO:0000313" key="2">
    <source>
        <dbReference type="EMBL" id="SMG36454.1"/>
    </source>
</evidence>
<keyword evidence="2" id="KW-0808">Transferase</keyword>
<evidence type="ECO:0000313" key="3">
    <source>
        <dbReference type="Proteomes" id="UP000193244"/>
    </source>
</evidence>
<dbReference type="SUPFAM" id="SSF53067">
    <property type="entry name" value="Actin-like ATPase domain"/>
    <property type="match status" value="1"/>
</dbReference>
<keyword evidence="2" id="KW-0418">Kinase</keyword>
<dbReference type="CDD" id="cd23763">
    <property type="entry name" value="ASKHA_ATPase_ROK"/>
    <property type="match status" value="1"/>
</dbReference>
<evidence type="ECO:0000256" key="1">
    <source>
        <dbReference type="ARBA" id="ARBA00006479"/>
    </source>
</evidence>
<keyword evidence="3" id="KW-1185">Reference proteome</keyword>
<dbReference type="Proteomes" id="UP000193244">
    <property type="component" value="Unassembled WGS sequence"/>
</dbReference>
<dbReference type="InterPro" id="IPR000600">
    <property type="entry name" value="ROK"/>
</dbReference>
<comment type="similarity">
    <text evidence="1">Belongs to the ROK (NagC/XylR) family.</text>
</comment>
<dbReference type="GO" id="GO:0016301">
    <property type="term" value="F:kinase activity"/>
    <property type="evidence" value="ECO:0007669"/>
    <property type="project" value="UniProtKB-KW"/>
</dbReference>
<dbReference type="PANTHER" id="PTHR18964">
    <property type="entry name" value="ROK (REPRESSOR, ORF, KINASE) FAMILY"/>
    <property type="match status" value="1"/>
</dbReference>
<dbReference type="PANTHER" id="PTHR18964:SF169">
    <property type="entry name" value="N-ACETYLMANNOSAMINE KINASE"/>
    <property type="match status" value="1"/>
</dbReference>
<dbReference type="Gene3D" id="3.30.420.40">
    <property type="match status" value="2"/>
</dbReference>
<dbReference type="STRING" id="150121.SAMN06296010_2153"/>